<dbReference type="Proteomes" id="UP000215059">
    <property type="component" value="Unassembled WGS sequence"/>
</dbReference>
<dbReference type="EMBL" id="NOII01000002">
    <property type="protein sequence ID" value="OYD57894.1"/>
    <property type="molecule type" value="Genomic_DNA"/>
</dbReference>
<evidence type="ECO:0000313" key="2">
    <source>
        <dbReference type="Proteomes" id="UP000215059"/>
    </source>
</evidence>
<sequence>MGVGKYIKENRGKQSQLRLSMDLNVSRESVSAYETERARVPMDISQTLMDKWDDPFYAMEVAHDYTAGGWVKRLDGNAVDLHRASVAAKAREELQEALEAISAVCLANQPVSMNEHDRHQLKETVDQAIDGIYALSHYVAVICTEYGVSWNDSWKHHTQKLIANGYMQRGSSRI</sequence>
<gene>
    <name evidence="1" type="ORF">CGZ90_08310</name>
</gene>
<protein>
    <submittedName>
        <fullName evidence="1">Uncharacterized protein</fullName>
    </submittedName>
</protein>
<proteinExistence type="predicted"/>
<dbReference type="RefSeq" id="WP_094251927.1">
    <property type="nucleotide sequence ID" value="NZ_JBHLXL010000001.1"/>
</dbReference>
<dbReference type="OrthoDB" id="2969743at2"/>
<organism evidence="1 2">
    <name type="scientific">Fictibacillus aquaticus</name>
    <dbReference type="NCBI Taxonomy" id="2021314"/>
    <lineage>
        <taxon>Bacteria</taxon>
        <taxon>Bacillati</taxon>
        <taxon>Bacillota</taxon>
        <taxon>Bacilli</taxon>
        <taxon>Bacillales</taxon>
        <taxon>Fictibacillaceae</taxon>
        <taxon>Fictibacillus</taxon>
    </lineage>
</organism>
<evidence type="ECO:0000313" key="1">
    <source>
        <dbReference type="EMBL" id="OYD57894.1"/>
    </source>
</evidence>
<dbReference type="AlphaFoldDB" id="A0A235FA23"/>
<accession>A0A235FA23</accession>
<comment type="caution">
    <text evidence="1">The sequence shown here is derived from an EMBL/GenBank/DDBJ whole genome shotgun (WGS) entry which is preliminary data.</text>
</comment>
<reference evidence="1 2" key="1">
    <citation type="submission" date="2017-07" db="EMBL/GenBank/DDBJ databases">
        <title>Fictibacillus sp. nov. GDSW-R2A3 Genome sequencing and assembly.</title>
        <authorList>
            <person name="Mayilraj S."/>
        </authorList>
    </citation>
    <scope>NUCLEOTIDE SEQUENCE [LARGE SCALE GENOMIC DNA]</scope>
    <source>
        <strain evidence="1 2">GDSW-R2A3</strain>
    </source>
</reference>
<name>A0A235FA23_9BACL</name>
<keyword evidence="2" id="KW-1185">Reference proteome</keyword>